<accession>A0A6A2XU41</accession>
<organism evidence="2 3">
    <name type="scientific">Hibiscus syriacus</name>
    <name type="common">Rose of Sharon</name>
    <dbReference type="NCBI Taxonomy" id="106335"/>
    <lineage>
        <taxon>Eukaryota</taxon>
        <taxon>Viridiplantae</taxon>
        <taxon>Streptophyta</taxon>
        <taxon>Embryophyta</taxon>
        <taxon>Tracheophyta</taxon>
        <taxon>Spermatophyta</taxon>
        <taxon>Magnoliopsida</taxon>
        <taxon>eudicotyledons</taxon>
        <taxon>Gunneridae</taxon>
        <taxon>Pentapetalae</taxon>
        <taxon>rosids</taxon>
        <taxon>malvids</taxon>
        <taxon>Malvales</taxon>
        <taxon>Malvaceae</taxon>
        <taxon>Malvoideae</taxon>
        <taxon>Hibiscus</taxon>
    </lineage>
</organism>
<comment type="caution">
    <text evidence="2">The sequence shown here is derived from an EMBL/GenBank/DDBJ whole genome shotgun (WGS) entry which is preliminary data.</text>
</comment>
<gene>
    <name evidence="2" type="ORF">F3Y22_tig00116989pilonHSYRG00053</name>
</gene>
<evidence type="ECO:0000256" key="1">
    <source>
        <dbReference type="SAM" id="MobiDB-lite"/>
    </source>
</evidence>
<sequence length="248" mass="28344">MPTKKSEIVAANTFQWSSKVEGVMFETSKLLQFRRGQLPAKKSINLPQKEKYSAEEYNGPAQSRIHWIPPPVETNTPVKIINKPVQRSQIEWWTTILYAKALAFSSLISLSTPWQATESPGESESHTDHSTLDPTTATPLLRKTPKQVYTNPNGTKHLLFVGDERRTFWDLMVRYREVRSWVRNVQREEGSRDGASYLAWSGSWVPAGLVRSQVWVQARVWVSVHLGHPLCGSRGMGCWDVTFDWAYK</sequence>
<proteinExistence type="predicted"/>
<keyword evidence="3" id="KW-1185">Reference proteome</keyword>
<feature type="region of interest" description="Disordered" evidence="1">
    <location>
        <begin position="115"/>
        <end position="149"/>
    </location>
</feature>
<dbReference type="Proteomes" id="UP000436088">
    <property type="component" value="Unassembled WGS sequence"/>
</dbReference>
<name>A0A6A2XU41_HIBSY</name>
<dbReference type="AlphaFoldDB" id="A0A6A2XU41"/>
<evidence type="ECO:0000313" key="3">
    <source>
        <dbReference type="Proteomes" id="UP000436088"/>
    </source>
</evidence>
<evidence type="ECO:0000313" key="2">
    <source>
        <dbReference type="EMBL" id="KAE8657524.1"/>
    </source>
</evidence>
<dbReference type="EMBL" id="VEPZ02001757">
    <property type="protein sequence ID" value="KAE8657524.1"/>
    <property type="molecule type" value="Genomic_DNA"/>
</dbReference>
<reference evidence="2" key="1">
    <citation type="submission" date="2019-09" db="EMBL/GenBank/DDBJ databases">
        <title>Draft genome information of white flower Hibiscus syriacus.</title>
        <authorList>
            <person name="Kim Y.-M."/>
        </authorList>
    </citation>
    <scope>NUCLEOTIDE SEQUENCE [LARGE SCALE GENOMIC DNA]</scope>
    <source>
        <strain evidence="2">YM2019G1</strain>
    </source>
</reference>
<protein>
    <submittedName>
        <fullName evidence="2">Uncharacterized protein</fullName>
    </submittedName>
</protein>